<feature type="transmembrane region" description="Helical" evidence="7">
    <location>
        <begin position="253"/>
        <end position="276"/>
    </location>
</feature>
<keyword evidence="11" id="KW-1185">Reference proteome</keyword>
<dbReference type="PROSITE" id="PS50929">
    <property type="entry name" value="ABC_TM1F"/>
    <property type="match status" value="1"/>
</dbReference>
<dbReference type="FunFam" id="3.40.50.300:FF:000218">
    <property type="entry name" value="Multidrug ABC transporter ATP-binding protein"/>
    <property type="match status" value="1"/>
</dbReference>
<dbReference type="Pfam" id="PF00005">
    <property type="entry name" value="ABC_tran"/>
    <property type="match status" value="1"/>
</dbReference>
<keyword evidence="2 7" id="KW-0812">Transmembrane</keyword>
<evidence type="ECO:0000313" key="11">
    <source>
        <dbReference type="Proteomes" id="UP000035268"/>
    </source>
</evidence>
<reference evidence="10 11" key="2">
    <citation type="journal article" date="2016" name="ISME J.">
        <title>Characterization of the first cultured representative of Verrucomicrobia subdivision 5 indicates the proposal of a novel phylum.</title>
        <authorList>
            <person name="Spring S."/>
            <person name="Bunk B."/>
            <person name="Sproer C."/>
            <person name="Schumann P."/>
            <person name="Rohde M."/>
            <person name="Tindall B.J."/>
            <person name="Klenk H.P."/>
        </authorList>
    </citation>
    <scope>NUCLEOTIDE SEQUENCE [LARGE SCALE GENOMIC DNA]</scope>
    <source>
        <strain evidence="10 11">L21-Fru-AB</strain>
    </source>
</reference>
<dbReference type="PROSITE" id="PS50893">
    <property type="entry name" value="ABC_TRANSPORTER_2"/>
    <property type="match status" value="1"/>
</dbReference>
<dbReference type="PANTHER" id="PTHR43394:SF1">
    <property type="entry name" value="ATP-BINDING CASSETTE SUB-FAMILY B MEMBER 10, MITOCHONDRIAL"/>
    <property type="match status" value="1"/>
</dbReference>
<keyword evidence="3" id="KW-0547">Nucleotide-binding</keyword>
<keyword evidence="4 10" id="KW-0067">ATP-binding</keyword>
<protein>
    <submittedName>
        <fullName evidence="10">Lipid A export ATP-binding/permease protein MsbA</fullName>
        <ecNumber evidence="10">3.6.3.-</ecNumber>
    </submittedName>
</protein>
<dbReference type="CDD" id="cd03251">
    <property type="entry name" value="ABCC_MsbA"/>
    <property type="match status" value="1"/>
</dbReference>
<keyword evidence="5 7" id="KW-1133">Transmembrane helix</keyword>
<proteinExistence type="predicted"/>
<dbReference type="Gene3D" id="1.20.1560.10">
    <property type="entry name" value="ABC transporter type 1, transmembrane domain"/>
    <property type="match status" value="1"/>
</dbReference>
<dbReference type="InterPro" id="IPR027417">
    <property type="entry name" value="P-loop_NTPase"/>
</dbReference>
<dbReference type="PANTHER" id="PTHR43394">
    <property type="entry name" value="ATP-DEPENDENT PERMEASE MDL1, MITOCHONDRIAL"/>
    <property type="match status" value="1"/>
</dbReference>
<evidence type="ECO:0000256" key="4">
    <source>
        <dbReference type="ARBA" id="ARBA00022840"/>
    </source>
</evidence>
<dbReference type="SUPFAM" id="SSF90123">
    <property type="entry name" value="ABC transporter transmembrane region"/>
    <property type="match status" value="1"/>
</dbReference>
<evidence type="ECO:0000259" key="8">
    <source>
        <dbReference type="PROSITE" id="PS50893"/>
    </source>
</evidence>
<accession>A0A0G3EE68</accession>
<comment type="subcellular location">
    <subcellularLocation>
        <location evidence="1">Cell membrane</location>
        <topology evidence="1">Multi-pass membrane protein</topology>
    </subcellularLocation>
</comment>
<dbReference type="InterPro" id="IPR011527">
    <property type="entry name" value="ABC1_TM_dom"/>
</dbReference>
<dbReference type="GO" id="GO:0016887">
    <property type="term" value="F:ATP hydrolysis activity"/>
    <property type="evidence" value="ECO:0007669"/>
    <property type="project" value="InterPro"/>
</dbReference>
<dbReference type="RefSeq" id="WP_074041342.1">
    <property type="nucleotide sequence ID" value="NZ_CP010904.1"/>
</dbReference>
<sequence>MSRSAHSVAGEWASYRRLLAYARPYRWRLALGILCGMLFGSSTTALLPLIESSLERTSSPSDYSLPALLGMLLLFPTLAILRGAGYFLSKYFVQWVGLRVVMDLRNDLFRHLHNLPMLFFNRSRAGDLISRVNSDTGLIQQLVSHVVGDLCREPFVLVGAAGFLVYRDPLLALFVLILFPICVLPVVVLGRKVRKSAKQGQQKLGDLTSVLQESIWGAQIVKAFSMEEQELARFAGHNRQIFKRLMRITRARAMLDPIMVTFSAVGLSLVMLYAYYTGMSTEGLVAFASGILVMYRPARNLSRIHMRVQRSAAGADRIFEILDTEATVADRPDAVDLESPIRDIRFDHVTFSYGEEDILKDVTLEVKAGDCVALVGSSGAGKTTLVNLLPRFFDVTGGGVKINGRDLREYRIASLRRHMGLVTQNTILFNETVHNNIAYGCADATREAVVDAARRANAHVFIEQMGQAYDTVIGEQGTRLSGGQAQRIAIARALLRNPPILILDEATSALDTESERLVQEALDELMSGRTVFVIAHRLSTIQHADKIVVLERGQIAEIGTHGELIGRDGLYRYFHDMQFGQERG</sequence>
<dbReference type="OrthoDB" id="9780296at2"/>
<dbReference type="Proteomes" id="UP000035268">
    <property type="component" value="Chromosome"/>
</dbReference>
<dbReference type="KEGG" id="vbl:L21SP4_00432"/>
<gene>
    <name evidence="10" type="primary">msbA</name>
    <name evidence="10" type="ORF">L21SP4_00432</name>
</gene>
<organism evidence="10 11">
    <name type="scientific">Kiritimatiella glycovorans</name>
    <dbReference type="NCBI Taxonomy" id="1307763"/>
    <lineage>
        <taxon>Bacteria</taxon>
        <taxon>Pseudomonadati</taxon>
        <taxon>Kiritimatiellota</taxon>
        <taxon>Kiritimatiellia</taxon>
        <taxon>Kiritimatiellales</taxon>
        <taxon>Kiritimatiellaceae</taxon>
        <taxon>Kiritimatiella</taxon>
    </lineage>
</organism>
<feature type="transmembrane region" description="Helical" evidence="7">
    <location>
        <begin position="27"/>
        <end position="47"/>
    </location>
</feature>
<dbReference type="GO" id="GO:0005524">
    <property type="term" value="F:ATP binding"/>
    <property type="evidence" value="ECO:0007669"/>
    <property type="project" value="UniProtKB-KW"/>
</dbReference>
<feature type="domain" description="ABC transporter" evidence="8">
    <location>
        <begin position="344"/>
        <end position="577"/>
    </location>
</feature>
<keyword evidence="6 7" id="KW-0472">Membrane</keyword>
<dbReference type="SMART" id="SM00382">
    <property type="entry name" value="AAA"/>
    <property type="match status" value="1"/>
</dbReference>
<dbReference type="InterPro" id="IPR003439">
    <property type="entry name" value="ABC_transporter-like_ATP-bd"/>
</dbReference>
<dbReference type="Gene3D" id="3.40.50.300">
    <property type="entry name" value="P-loop containing nucleotide triphosphate hydrolases"/>
    <property type="match status" value="1"/>
</dbReference>
<dbReference type="InterPro" id="IPR003593">
    <property type="entry name" value="AAA+_ATPase"/>
</dbReference>
<evidence type="ECO:0000256" key="5">
    <source>
        <dbReference type="ARBA" id="ARBA00022989"/>
    </source>
</evidence>
<dbReference type="EMBL" id="CP010904">
    <property type="protein sequence ID" value="AKJ63712.1"/>
    <property type="molecule type" value="Genomic_DNA"/>
</dbReference>
<dbReference type="CDD" id="cd18552">
    <property type="entry name" value="ABC_6TM_MsbA_like"/>
    <property type="match status" value="1"/>
</dbReference>
<dbReference type="SUPFAM" id="SSF52540">
    <property type="entry name" value="P-loop containing nucleoside triphosphate hydrolases"/>
    <property type="match status" value="1"/>
</dbReference>
<feature type="domain" description="ABC transmembrane type-1" evidence="9">
    <location>
        <begin position="29"/>
        <end position="310"/>
    </location>
</feature>
<evidence type="ECO:0000256" key="6">
    <source>
        <dbReference type="ARBA" id="ARBA00023136"/>
    </source>
</evidence>
<dbReference type="GO" id="GO:0005886">
    <property type="term" value="C:plasma membrane"/>
    <property type="evidence" value="ECO:0007669"/>
    <property type="project" value="UniProtKB-SubCell"/>
</dbReference>
<dbReference type="InterPro" id="IPR039421">
    <property type="entry name" value="Type_1_exporter"/>
</dbReference>
<dbReference type="EC" id="3.6.3.-" evidence="10"/>
<evidence type="ECO:0000256" key="1">
    <source>
        <dbReference type="ARBA" id="ARBA00004651"/>
    </source>
</evidence>
<evidence type="ECO:0000259" key="9">
    <source>
        <dbReference type="PROSITE" id="PS50929"/>
    </source>
</evidence>
<evidence type="ECO:0000313" key="10">
    <source>
        <dbReference type="EMBL" id="AKJ63712.1"/>
    </source>
</evidence>
<reference evidence="11" key="1">
    <citation type="submission" date="2015-02" db="EMBL/GenBank/DDBJ databases">
        <title>Description and complete genome sequence of the first cultured representative of the subdivision 5 of the Verrucomicrobia phylum.</title>
        <authorList>
            <person name="Spring S."/>
            <person name="Bunk B."/>
            <person name="Sproer C."/>
            <person name="Klenk H.-P."/>
        </authorList>
    </citation>
    <scope>NUCLEOTIDE SEQUENCE [LARGE SCALE GENOMIC DNA]</scope>
    <source>
        <strain evidence="11">L21-Fru-AB</strain>
    </source>
</reference>
<feature type="transmembrane region" description="Helical" evidence="7">
    <location>
        <begin position="68"/>
        <end position="88"/>
    </location>
</feature>
<dbReference type="AlphaFoldDB" id="A0A0G3EE68"/>
<evidence type="ECO:0000256" key="7">
    <source>
        <dbReference type="SAM" id="Phobius"/>
    </source>
</evidence>
<keyword evidence="10" id="KW-0378">Hydrolase</keyword>
<evidence type="ECO:0000256" key="2">
    <source>
        <dbReference type="ARBA" id="ARBA00022692"/>
    </source>
</evidence>
<name>A0A0G3EE68_9BACT</name>
<dbReference type="GO" id="GO:0015421">
    <property type="term" value="F:ABC-type oligopeptide transporter activity"/>
    <property type="evidence" value="ECO:0007669"/>
    <property type="project" value="TreeGrafter"/>
</dbReference>
<dbReference type="Pfam" id="PF00664">
    <property type="entry name" value="ABC_membrane"/>
    <property type="match status" value="1"/>
</dbReference>
<dbReference type="STRING" id="1307763.L21SP4_00432"/>
<dbReference type="PROSITE" id="PS00211">
    <property type="entry name" value="ABC_TRANSPORTER_1"/>
    <property type="match status" value="1"/>
</dbReference>
<evidence type="ECO:0000256" key="3">
    <source>
        <dbReference type="ARBA" id="ARBA00022741"/>
    </source>
</evidence>
<dbReference type="PATRIC" id="fig|1609981.3.peg.456"/>
<dbReference type="InterPro" id="IPR017871">
    <property type="entry name" value="ABC_transporter-like_CS"/>
</dbReference>
<feature type="transmembrane region" description="Helical" evidence="7">
    <location>
        <begin position="170"/>
        <end position="189"/>
    </location>
</feature>
<dbReference type="InterPro" id="IPR036640">
    <property type="entry name" value="ABC1_TM_sf"/>
</dbReference>